<evidence type="ECO:0000313" key="1">
    <source>
        <dbReference type="EMBL" id="KAK3853402.1"/>
    </source>
</evidence>
<dbReference type="EMBL" id="JAWQEG010006974">
    <property type="protein sequence ID" value="KAK3853402.1"/>
    <property type="molecule type" value="Genomic_DNA"/>
</dbReference>
<name>A0AAE1BMB9_PETCI</name>
<protein>
    <submittedName>
        <fullName evidence="1">Uncharacterized protein</fullName>
    </submittedName>
</protein>
<keyword evidence="2" id="KW-1185">Reference proteome</keyword>
<dbReference type="Proteomes" id="UP001286313">
    <property type="component" value="Unassembled WGS sequence"/>
</dbReference>
<reference evidence="1" key="1">
    <citation type="submission" date="2023-10" db="EMBL/GenBank/DDBJ databases">
        <title>Genome assemblies of two species of porcelain crab, Petrolisthes cinctipes and Petrolisthes manimaculis (Anomura: Porcellanidae).</title>
        <authorList>
            <person name="Angst P."/>
        </authorList>
    </citation>
    <scope>NUCLEOTIDE SEQUENCE</scope>
    <source>
        <strain evidence="1">PB745_01</strain>
        <tissue evidence="1">Gill</tissue>
    </source>
</reference>
<comment type="caution">
    <text evidence="1">The sequence shown here is derived from an EMBL/GenBank/DDBJ whole genome shotgun (WGS) entry which is preliminary data.</text>
</comment>
<proteinExistence type="predicted"/>
<dbReference type="AlphaFoldDB" id="A0AAE1BMB9"/>
<gene>
    <name evidence="1" type="ORF">Pcinc_040058</name>
</gene>
<organism evidence="1 2">
    <name type="scientific">Petrolisthes cinctipes</name>
    <name type="common">Flat porcelain crab</name>
    <dbReference type="NCBI Taxonomy" id="88211"/>
    <lineage>
        <taxon>Eukaryota</taxon>
        <taxon>Metazoa</taxon>
        <taxon>Ecdysozoa</taxon>
        <taxon>Arthropoda</taxon>
        <taxon>Crustacea</taxon>
        <taxon>Multicrustacea</taxon>
        <taxon>Malacostraca</taxon>
        <taxon>Eumalacostraca</taxon>
        <taxon>Eucarida</taxon>
        <taxon>Decapoda</taxon>
        <taxon>Pleocyemata</taxon>
        <taxon>Anomura</taxon>
        <taxon>Galatheoidea</taxon>
        <taxon>Porcellanidae</taxon>
        <taxon>Petrolisthes</taxon>
    </lineage>
</organism>
<evidence type="ECO:0000313" key="2">
    <source>
        <dbReference type="Proteomes" id="UP001286313"/>
    </source>
</evidence>
<accession>A0AAE1BMB9</accession>
<sequence>MHEPKRGLLLSLAAHSGVHYRCQCDVSLLKHMQTLPLLSGVKMKQILTVTVTSASTTLVSQQQQFSFLTTIVRFRGSCFPDVWKKITPFYTLLEGGADGI</sequence>